<evidence type="ECO:0000313" key="3">
    <source>
        <dbReference type="Proteomes" id="UP001445472"/>
    </source>
</evidence>
<evidence type="ECO:0000256" key="1">
    <source>
        <dbReference type="SAM" id="MobiDB-lite"/>
    </source>
</evidence>
<accession>A0ABV1UWD8</accession>
<protein>
    <submittedName>
        <fullName evidence="2">Uncharacterized protein</fullName>
    </submittedName>
</protein>
<comment type="caution">
    <text evidence="2">The sequence shown here is derived from an EMBL/GenBank/DDBJ whole genome shotgun (WGS) entry which is preliminary data.</text>
</comment>
<gene>
    <name evidence="2" type="ORF">ABT276_14690</name>
</gene>
<dbReference type="RefSeq" id="WP_159026814.1">
    <property type="nucleotide sequence ID" value="NZ_JBEPBX010000011.1"/>
</dbReference>
<dbReference type="Proteomes" id="UP001445472">
    <property type="component" value="Unassembled WGS sequence"/>
</dbReference>
<feature type="region of interest" description="Disordered" evidence="1">
    <location>
        <begin position="1"/>
        <end position="20"/>
    </location>
</feature>
<organism evidence="2 3">
    <name type="scientific">Streptomyces xantholiticus</name>
    <dbReference type="NCBI Taxonomy" id="68285"/>
    <lineage>
        <taxon>Bacteria</taxon>
        <taxon>Bacillati</taxon>
        <taxon>Actinomycetota</taxon>
        <taxon>Actinomycetes</taxon>
        <taxon>Kitasatosporales</taxon>
        <taxon>Streptomycetaceae</taxon>
        <taxon>Streptomyces</taxon>
    </lineage>
</organism>
<name>A0ABV1UWD8_9ACTN</name>
<dbReference type="EMBL" id="JBEPBX010000011">
    <property type="protein sequence ID" value="MER6614591.1"/>
    <property type="molecule type" value="Genomic_DNA"/>
</dbReference>
<reference evidence="2 3" key="1">
    <citation type="submission" date="2024-06" db="EMBL/GenBank/DDBJ databases">
        <title>The Natural Products Discovery Center: Release of the First 8490 Sequenced Strains for Exploring Actinobacteria Biosynthetic Diversity.</title>
        <authorList>
            <person name="Kalkreuter E."/>
            <person name="Kautsar S.A."/>
            <person name="Yang D."/>
            <person name="Bader C.D."/>
            <person name="Teijaro C.N."/>
            <person name="Fluegel L."/>
            <person name="Davis C.M."/>
            <person name="Simpson J.R."/>
            <person name="Lauterbach L."/>
            <person name="Steele A.D."/>
            <person name="Gui C."/>
            <person name="Meng S."/>
            <person name="Li G."/>
            <person name="Viehrig K."/>
            <person name="Ye F."/>
            <person name="Su P."/>
            <person name="Kiefer A.F."/>
            <person name="Nichols A."/>
            <person name="Cepeda A.J."/>
            <person name="Yan W."/>
            <person name="Fan B."/>
            <person name="Jiang Y."/>
            <person name="Adhikari A."/>
            <person name="Zheng C.-J."/>
            <person name="Schuster L."/>
            <person name="Cowan T.M."/>
            <person name="Smanski M.J."/>
            <person name="Chevrette M.G."/>
            <person name="De Carvalho L.P.S."/>
            <person name="Shen B."/>
        </authorList>
    </citation>
    <scope>NUCLEOTIDE SEQUENCE [LARGE SCALE GENOMIC DNA]</scope>
    <source>
        <strain evidence="2 3">NPDC000837</strain>
    </source>
</reference>
<keyword evidence="3" id="KW-1185">Reference proteome</keyword>
<sequence>MTTVAIRTYRPSAGSPERSGTPLTVLMLVTTTPAVLAAAMLRPRSQSAAGRRGRA</sequence>
<proteinExistence type="predicted"/>
<evidence type="ECO:0000313" key="2">
    <source>
        <dbReference type="EMBL" id="MER6614591.1"/>
    </source>
</evidence>